<gene>
    <name evidence="3" type="ORF">PHYPSEUDO_009494</name>
</gene>
<keyword evidence="4" id="KW-1185">Reference proteome</keyword>
<feature type="transmembrane region" description="Helical" evidence="1">
    <location>
        <begin position="137"/>
        <end position="157"/>
    </location>
</feature>
<evidence type="ECO:0000259" key="2">
    <source>
        <dbReference type="Pfam" id="PF26605"/>
    </source>
</evidence>
<dbReference type="AlphaFoldDB" id="A0A8T1VBT8"/>
<sequence>MKLQKSSRHKAEPLTTYFGECLIPSARLAKVLETMSGFPDEDRRLWLSKAAPSSSSPRIPSSADTHRHYEERSVSLFSRIFQTKKVAPTPEVTLEPTRVTARGALFVSGPNLRNNQERRKSSGVTQMPPGLTFRQSFGALGIPLLVVVVVCIVWTSWLTFLTVAPNEAANLLMNTGDYDNGNFWLIVERDPVTKWASVTALVLVNVCYSLVLIRLIRFRHTAAGICKPTRNMAIQRVWSTLSVCWLLRCTPDAKRRFQCMHRFYVNLTGFNAVNRKIFNTFQKGCDLAVQGLVLRRVLNQGLPTTIAYAYAAFMGLNGLSVAVNIVLDNHTAFTEVLIDSMFDLAAAVLYPISVLVYCCYHFSFDRDVYLVNAEILPDGNFERYARMQADPAQVALFLVNFNSLRISGVLDFMLSIGLNLSFCYRFIRVISVIISQRCRLRSARRVSSQKVASATTSIQRQRSAPSLVAVVFIAASICAVVFTHTAVSNARSACAAYPECVVCAHVWNTGTQCPCIIMIDGDRAPRTAEDWNFPEDVTNKVRALAEAGRLHTLQLINRQLRRWPDELRRCKDMKTISLIYTSLEEIPSWANEFKQLQHLHLEGKFGSRNLVTLPPGLFSSLPEFTFLHLGNHHNLVALPAFDGTPNLRSMALAVLLSLTELPSFDNLPNLETMALAHIQQVPAIPDMAPLVSLSRLAIFRPNHMCCNGFIGACDLADSFCVPDLAFDVPGASCLDPKDPRHATAATTDILAKFSFAICHKSAVPFALEGLSDFPTPERVAACDGVLYRQCEIPGVTSVNKTVGMCYSSRMQVVACNVDQLFIQVRQVQIERGVGAPCDPEVESWLGCKKVPSS</sequence>
<comment type="caution">
    <text evidence="3">The sequence shown here is derived from an EMBL/GenBank/DDBJ whole genome shotgun (WGS) entry which is preliminary data.</text>
</comment>
<dbReference type="EMBL" id="JAGDFM010000395">
    <property type="protein sequence ID" value="KAG7378797.1"/>
    <property type="molecule type" value="Genomic_DNA"/>
</dbReference>
<keyword evidence="1" id="KW-0472">Membrane</keyword>
<dbReference type="Proteomes" id="UP000694044">
    <property type="component" value="Unassembled WGS sequence"/>
</dbReference>
<proteinExistence type="predicted"/>
<accession>A0A8T1VBT8</accession>
<feature type="domain" description="WLGC" evidence="2">
    <location>
        <begin position="778"/>
        <end position="848"/>
    </location>
</feature>
<evidence type="ECO:0000256" key="1">
    <source>
        <dbReference type="SAM" id="Phobius"/>
    </source>
</evidence>
<keyword evidence="1" id="KW-1133">Transmembrane helix</keyword>
<dbReference type="Pfam" id="PF26605">
    <property type="entry name" value="WLGC"/>
    <property type="match status" value="1"/>
</dbReference>
<dbReference type="OrthoDB" id="166872at2759"/>
<feature type="transmembrane region" description="Helical" evidence="1">
    <location>
        <begin position="195"/>
        <end position="213"/>
    </location>
</feature>
<evidence type="ECO:0000313" key="4">
    <source>
        <dbReference type="Proteomes" id="UP000694044"/>
    </source>
</evidence>
<evidence type="ECO:0000313" key="3">
    <source>
        <dbReference type="EMBL" id="KAG7378797.1"/>
    </source>
</evidence>
<protein>
    <recommendedName>
        <fullName evidence="2">WLGC domain-containing protein</fullName>
    </recommendedName>
</protein>
<dbReference type="InterPro" id="IPR058256">
    <property type="entry name" value="WLGC"/>
</dbReference>
<keyword evidence="1" id="KW-0812">Transmembrane</keyword>
<reference evidence="3" key="1">
    <citation type="submission" date="2021-02" db="EMBL/GenBank/DDBJ databases">
        <authorList>
            <person name="Palmer J.M."/>
        </authorList>
    </citation>
    <scope>NUCLEOTIDE SEQUENCE</scope>
    <source>
        <strain evidence="3">SCRP734</strain>
    </source>
</reference>
<name>A0A8T1VBT8_9STRA</name>
<organism evidence="3 4">
    <name type="scientific">Phytophthora pseudosyringae</name>
    <dbReference type="NCBI Taxonomy" id="221518"/>
    <lineage>
        <taxon>Eukaryota</taxon>
        <taxon>Sar</taxon>
        <taxon>Stramenopiles</taxon>
        <taxon>Oomycota</taxon>
        <taxon>Peronosporomycetes</taxon>
        <taxon>Peronosporales</taxon>
        <taxon>Peronosporaceae</taxon>
        <taxon>Phytophthora</taxon>
    </lineage>
</organism>
<feature type="transmembrane region" description="Helical" evidence="1">
    <location>
        <begin position="467"/>
        <end position="487"/>
    </location>
</feature>
<feature type="transmembrane region" description="Helical" evidence="1">
    <location>
        <begin position="305"/>
        <end position="327"/>
    </location>
</feature>